<dbReference type="STRING" id="90262.A0A1X2IEV8"/>
<evidence type="ECO:0000256" key="1">
    <source>
        <dbReference type="SAM" id="SignalP"/>
    </source>
</evidence>
<proteinExistence type="predicted"/>
<reference evidence="2 3" key="1">
    <citation type="submission" date="2016-07" db="EMBL/GenBank/DDBJ databases">
        <title>Pervasive Adenine N6-methylation of Active Genes in Fungi.</title>
        <authorList>
            <consortium name="DOE Joint Genome Institute"/>
            <person name="Mondo S.J."/>
            <person name="Dannebaum R.O."/>
            <person name="Kuo R.C."/>
            <person name="Labutti K."/>
            <person name="Haridas S."/>
            <person name="Kuo A."/>
            <person name="Salamov A."/>
            <person name="Ahrendt S.R."/>
            <person name="Lipzen A."/>
            <person name="Sullivan W."/>
            <person name="Andreopoulos W.B."/>
            <person name="Clum A."/>
            <person name="Lindquist E."/>
            <person name="Daum C."/>
            <person name="Ramamoorthy G.K."/>
            <person name="Gryganskyi A."/>
            <person name="Culley D."/>
            <person name="Magnuson J.K."/>
            <person name="James T.Y."/>
            <person name="O'Malley M.A."/>
            <person name="Stajich J.E."/>
            <person name="Spatafora J.W."/>
            <person name="Visel A."/>
            <person name="Grigoriev I.V."/>
        </authorList>
    </citation>
    <scope>NUCLEOTIDE SEQUENCE [LARGE SCALE GENOMIC DNA]</scope>
    <source>
        <strain evidence="2 3">NRRL 1336</strain>
    </source>
</reference>
<sequence length="108" mass="11774">MATDCGLNISLLLFLTMAFLPLITCYNGDPHSGIILSAAEKGIRSGVLSADHRCQDYPEKFPVSRINNPGTVHCTLWTEKQCQGSLFIVPAHYDMASPQGVTFKSVIC</sequence>
<comment type="caution">
    <text evidence="2">The sequence shown here is derived from an EMBL/GenBank/DDBJ whole genome shotgun (WGS) entry which is preliminary data.</text>
</comment>
<keyword evidence="3" id="KW-1185">Reference proteome</keyword>
<gene>
    <name evidence="2" type="ORF">BCR42DRAFT_416446</name>
</gene>
<dbReference type="Proteomes" id="UP000193560">
    <property type="component" value="Unassembled WGS sequence"/>
</dbReference>
<accession>A0A1X2IEV8</accession>
<dbReference type="AlphaFoldDB" id="A0A1X2IEV8"/>
<evidence type="ECO:0000313" key="2">
    <source>
        <dbReference type="EMBL" id="ORZ15118.1"/>
    </source>
</evidence>
<feature type="signal peptide" evidence="1">
    <location>
        <begin position="1"/>
        <end position="25"/>
    </location>
</feature>
<keyword evidence="1" id="KW-0732">Signal</keyword>
<dbReference type="EMBL" id="MCGE01000013">
    <property type="protein sequence ID" value="ORZ15118.1"/>
    <property type="molecule type" value="Genomic_DNA"/>
</dbReference>
<name>A0A1X2IEV8_9FUNG</name>
<protein>
    <submittedName>
        <fullName evidence="2">Uncharacterized protein</fullName>
    </submittedName>
</protein>
<evidence type="ECO:0000313" key="3">
    <source>
        <dbReference type="Proteomes" id="UP000193560"/>
    </source>
</evidence>
<dbReference type="OrthoDB" id="2220192at2759"/>
<organism evidence="2 3">
    <name type="scientific">Absidia repens</name>
    <dbReference type="NCBI Taxonomy" id="90262"/>
    <lineage>
        <taxon>Eukaryota</taxon>
        <taxon>Fungi</taxon>
        <taxon>Fungi incertae sedis</taxon>
        <taxon>Mucoromycota</taxon>
        <taxon>Mucoromycotina</taxon>
        <taxon>Mucoromycetes</taxon>
        <taxon>Mucorales</taxon>
        <taxon>Cunninghamellaceae</taxon>
        <taxon>Absidia</taxon>
    </lineage>
</organism>
<feature type="chain" id="PRO_5013321534" evidence="1">
    <location>
        <begin position="26"/>
        <end position="108"/>
    </location>
</feature>